<feature type="chain" id="PRO_5015515252" description="Lipoprotein" evidence="1">
    <location>
        <begin position="23"/>
        <end position="169"/>
    </location>
</feature>
<dbReference type="AlphaFoldDB" id="A0A2S1QW74"/>
<evidence type="ECO:0000313" key="2">
    <source>
        <dbReference type="EMBL" id="AWH84635.1"/>
    </source>
</evidence>
<dbReference type="RefSeq" id="WP_108777341.1">
    <property type="nucleotide sequence ID" value="NZ_CP029186.1"/>
</dbReference>
<sequence length="169" mass="19172">MKKFILALLPFLLIACASKKGATAFIDGEHTIESWCPPEGDCKFEIMKDKSLIIKTDGTGKLYYLVNDTPGRIVAKYVYIKKSGAYQDDGYREEIIFETDARLSDLVVGNNIKNTKMLFGVHCFCREKAGFYKVNEGTVSYSNETLHLRIPNNIIDQQQINMFTVRLAK</sequence>
<dbReference type="OrthoDB" id="1447646at2"/>
<dbReference type="Proteomes" id="UP000244929">
    <property type="component" value="Chromosome"/>
</dbReference>
<dbReference type="EMBL" id="CP029186">
    <property type="protein sequence ID" value="AWH84635.1"/>
    <property type="molecule type" value="Genomic_DNA"/>
</dbReference>
<dbReference type="PROSITE" id="PS51257">
    <property type="entry name" value="PROKAR_LIPOPROTEIN"/>
    <property type="match status" value="1"/>
</dbReference>
<protein>
    <recommendedName>
        <fullName evidence="4">Lipoprotein</fullName>
    </recommendedName>
</protein>
<accession>A0A2S1QW74</accession>
<gene>
    <name evidence="2" type="ORF">HYN59_05655</name>
</gene>
<dbReference type="KEGG" id="falb:HYN59_05655"/>
<reference evidence="2 3" key="1">
    <citation type="submission" date="2018-04" db="EMBL/GenBank/DDBJ databases">
        <title>Genome sequencing of Flavobacterium sp. HYN0059.</title>
        <authorList>
            <person name="Yi H."/>
            <person name="Baek C."/>
        </authorList>
    </citation>
    <scope>NUCLEOTIDE SEQUENCE [LARGE SCALE GENOMIC DNA]</scope>
    <source>
        <strain evidence="2 3">HYN0059</strain>
    </source>
</reference>
<proteinExistence type="predicted"/>
<feature type="signal peptide" evidence="1">
    <location>
        <begin position="1"/>
        <end position="22"/>
    </location>
</feature>
<evidence type="ECO:0008006" key="4">
    <source>
        <dbReference type="Google" id="ProtNLM"/>
    </source>
</evidence>
<evidence type="ECO:0000313" key="3">
    <source>
        <dbReference type="Proteomes" id="UP000244929"/>
    </source>
</evidence>
<evidence type="ECO:0000256" key="1">
    <source>
        <dbReference type="SAM" id="SignalP"/>
    </source>
</evidence>
<name>A0A2S1QW74_9FLAO</name>
<organism evidence="2 3">
    <name type="scientific">Flavobacterium album</name>
    <dbReference type="NCBI Taxonomy" id="2175091"/>
    <lineage>
        <taxon>Bacteria</taxon>
        <taxon>Pseudomonadati</taxon>
        <taxon>Bacteroidota</taxon>
        <taxon>Flavobacteriia</taxon>
        <taxon>Flavobacteriales</taxon>
        <taxon>Flavobacteriaceae</taxon>
        <taxon>Flavobacterium</taxon>
    </lineage>
</organism>
<keyword evidence="3" id="KW-1185">Reference proteome</keyword>
<keyword evidence="1" id="KW-0732">Signal</keyword>